<comment type="similarity">
    <text evidence="6">Belongs to the PEP-utilizing enzyme family.</text>
</comment>
<sequence length="826" mass="86371">MVGIVVVSHSILLAQGVVELATQMTQGKANIAIAAGVDDPENPIGTDAIAVMAAIEQVCDDDGVVVLMDLGSALLSTEMALELLDPELADKVSLISAPIVEGTMAASVAAAAGLPREAVIAEASSALDVKKAHLGEATSVQQDDQQNTQQDDQSSDDNSPSIASQIPDGLTLSFEWQVQNPHGLHARPAAAIVGALASFDADVVLFKGDQQANTKSLNSIAKLGVRCGEVIRLQANGAMAQQAIDAFTLLANDHFGEAAQVSKMLAGEGCLGDQGEQGEQDGENPEEPLVQCPENAAPEGALAGIRVSDGVAIAPAAIFSAAMPAVPKREFAGASAEITALNNAIAQVQQDLTTEAAGPHGAIFEAHSLMLADPEITRALALMIAESVISEQAWLAVMEGLAAQYAAAESQYMREREADIWDITRRVMVALTGDKGSALTLTEPVVLFARDLMPSDVASLDKSKVLAICLSEGGKTSHSAILARAMGIPALVKTKGCLEQVHAGDPVILDGFAGHLWFAPTADIAQALELKRQQWRDDIENSAANAQAPAITKAGRAISVLANIGGPDDVAQALACGAEGVGLFRTEFLFQQSDALPSEEEQYQVYRDIAAAFGDKPVTIRSLDVGGDKPLVAYPMPAEENPFLGQRGVRLCLAHPELFATQLRAILRAHAEQPNIQLMIPMIATVDEVQQVKALLVQQCAQLGLSDTGLAVGIMIEVPAAVFNADALAKEVDFFSIGTNDLTQYVMAADRGNSAIAELVDYFQPAVIRAIAHTCEVANKAGISVSMCGEMAGDTKATEALLSLGLSKFSASAALLPALKETIRLS</sequence>
<dbReference type="InterPro" id="IPR000121">
    <property type="entry name" value="PEP_util_C"/>
</dbReference>
<dbReference type="PANTHER" id="PTHR46244">
    <property type="entry name" value="PHOSPHOENOLPYRUVATE-PROTEIN PHOSPHOTRANSFERASE"/>
    <property type="match status" value="1"/>
</dbReference>
<evidence type="ECO:0000256" key="2">
    <source>
        <dbReference type="ARBA" id="ARBA00001113"/>
    </source>
</evidence>
<evidence type="ECO:0000256" key="15">
    <source>
        <dbReference type="ARBA" id="ARBA00046577"/>
    </source>
</evidence>
<dbReference type="Pfam" id="PF03610">
    <property type="entry name" value="EIIA-man"/>
    <property type="match status" value="1"/>
</dbReference>
<dbReference type="Gene3D" id="3.50.30.10">
    <property type="entry name" value="Phosphohistidine domain"/>
    <property type="match status" value="1"/>
</dbReference>
<dbReference type="InterPro" id="IPR012844">
    <property type="entry name" value="DhaM_N"/>
</dbReference>
<protein>
    <submittedName>
        <fullName evidence="19">Phosphoenolpyruvate--protein phosphotransferase</fullName>
    </submittedName>
</protein>
<dbReference type="Pfam" id="PF02896">
    <property type="entry name" value="PEP-utilizers_C"/>
    <property type="match status" value="1"/>
</dbReference>
<feature type="domain" description="HPr" evidence="18">
    <location>
        <begin position="171"/>
        <end position="258"/>
    </location>
</feature>
<accession>A0ABX4G1S4</accession>
<dbReference type="PRINTS" id="PR01736">
    <property type="entry name" value="PHPHTRNFRASE"/>
</dbReference>
<dbReference type="Proteomes" id="UP000215999">
    <property type="component" value="Unassembled WGS sequence"/>
</dbReference>
<dbReference type="InterPro" id="IPR008731">
    <property type="entry name" value="PTS_EIN"/>
</dbReference>
<dbReference type="InterPro" id="IPR036637">
    <property type="entry name" value="Phosphohistidine_dom_sf"/>
</dbReference>
<comment type="catalytic activity">
    <reaction evidence="2">
        <text>dihydroxyacetone + phosphoenolpyruvate = dihydroxyacetone phosphate + pyruvate</text>
        <dbReference type="Rhea" id="RHEA:18381"/>
        <dbReference type="ChEBI" id="CHEBI:15361"/>
        <dbReference type="ChEBI" id="CHEBI:16016"/>
        <dbReference type="ChEBI" id="CHEBI:57642"/>
        <dbReference type="ChEBI" id="CHEBI:58702"/>
        <dbReference type="EC" id="2.7.1.121"/>
    </reaction>
</comment>
<dbReference type="RefSeq" id="WP_094956382.1">
    <property type="nucleotide sequence ID" value="NZ_NOIF01000022.1"/>
</dbReference>
<evidence type="ECO:0000256" key="11">
    <source>
        <dbReference type="ARBA" id="ARBA00022683"/>
    </source>
</evidence>
<dbReference type="Gene3D" id="3.40.50.510">
    <property type="entry name" value="Phosphotransferase system, mannose-type IIA component"/>
    <property type="match status" value="1"/>
</dbReference>
<dbReference type="InterPro" id="IPR018274">
    <property type="entry name" value="PEP_util_AS"/>
</dbReference>
<dbReference type="SUPFAM" id="SSF47831">
    <property type="entry name" value="Enzyme I of the PEP:sugar phosphotransferase system HPr-binding (sub)domain"/>
    <property type="match status" value="1"/>
</dbReference>
<evidence type="ECO:0000256" key="4">
    <source>
        <dbReference type="ARBA" id="ARBA00002788"/>
    </source>
</evidence>
<feature type="domain" description="PTS EIIA type-4" evidence="17">
    <location>
        <begin position="1"/>
        <end position="134"/>
    </location>
</feature>
<dbReference type="Pfam" id="PF00391">
    <property type="entry name" value="PEP-utilizers"/>
    <property type="match status" value="1"/>
</dbReference>
<dbReference type="InterPro" id="IPR050499">
    <property type="entry name" value="PEP-utilizing_PTS_enzyme"/>
</dbReference>
<evidence type="ECO:0000256" key="3">
    <source>
        <dbReference type="ARBA" id="ARBA00001946"/>
    </source>
</evidence>
<dbReference type="InterPro" id="IPR036618">
    <property type="entry name" value="PtsI_HPr-bd_sf"/>
</dbReference>
<dbReference type="InterPro" id="IPR000032">
    <property type="entry name" value="HPr-like"/>
</dbReference>
<name>A0ABX4G1S4_9GAMM</name>
<dbReference type="SUPFAM" id="SSF53062">
    <property type="entry name" value="PTS system fructose IIA component-like"/>
    <property type="match status" value="1"/>
</dbReference>
<dbReference type="EMBL" id="NOIF01000022">
    <property type="protein sequence ID" value="OZS44892.1"/>
    <property type="molecule type" value="Genomic_DNA"/>
</dbReference>
<dbReference type="Pfam" id="PF05524">
    <property type="entry name" value="PEP-utilisers_N"/>
    <property type="match status" value="1"/>
</dbReference>
<dbReference type="PROSITE" id="PS00370">
    <property type="entry name" value="PEP_ENZYMES_PHOS_SITE"/>
    <property type="match status" value="1"/>
</dbReference>
<dbReference type="PRINTS" id="PR00107">
    <property type="entry name" value="PHOSPHOCPHPR"/>
</dbReference>
<evidence type="ECO:0000256" key="14">
    <source>
        <dbReference type="ARBA" id="ARBA00022842"/>
    </source>
</evidence>
<evidence type="ECO:0000256" key="8">
    <source>
        <dbReference type="ARBA" id="ARBA00022490"/>
    </source>
</evidence>
<keyword evidence="11" id="KW-0598">Phosphotransferase system</keyword>
<dbReference type="InterPro" id="IPR006318">
    <property type="entry name" value="PTS_EI-like"/>
</dbReference>
<proteinExistence type="inferred from homology"/>
<dbReference type="NCBIfam" id="TIGR01417">
    <property type="entry name" value="PTS_I_fam"/>
    <property type="match status" value="1"/>
</dbReference>
<evidence type="ECO:0000256" key="9">
    <source>
        <dbReference type="ARBA" id="ARBA00022597"/>
    </source>
</evidence>
<dbReference type="InterPro" id="IPR004701">
    <property type="entry name" value="PTS_EIIA_man-typ"/>
</dbReference>
<dbReference type="Gene3D" id="3.20.20.60">
    <property type="entry name" value="Phosphoenolpyruvate-binding domains"/>
    <property type="match status" value="1"/>
</dbReference>
<keyword evidence="7" id="KW-0813">Transport</keyword>
<dbReference type="Pfam" id="PF00381">
    <property type="entry name" value="PTS-HPr"/>
    <property type="match status" value="1"/>
</dbReference>
<keyword evidence="9" id="KW-0762">Sugar transport</keyword>
<feature type="compositionally biased region" description="Low complexity" evidence="16">
    <location>
        <begin position="141"/>
        <end position="159"/>
    </location>
</feature>
<evidence type="ECO:0000256" key="12">
    <source>
        <dbReference type="ARBA" id="ARBA00022723"/>
    </source>
</evidence>
<dbReference type="Gene3D" id="1.10.274.10">
    <property type="entry name" value="PtsI, HPr-binding domain"/>
    <property type="match status" value="1"/>
</dbReference>
<evidence type="ECO:0000313" key="19">
    <source>
        <dbReference type="EMBL" id="OZS44892.1"/>
    </source>
</evidence>
<dbReference type="PROSITE" id="PS51096">
    <property type="entry name" value="PTS_EIIA_TYPE_4"/>
    <property type="match status" value="1"/>
</dbReference>
<evidence type="ECO:0000259" key="17">
    <source>
        <dbReference type="PROSITE" id="PS51096"/>
    </source>
</evidence>
<evidence type="ECO:0000313" key="20">
    <source>
        <dbReference type="Proteomes" id="UP000215999"/>
    </source>
</evidence>
<dbReference type="InterPro" id="IPR036662">
    <property type="entry name" value="PTS_EIIA_man-typ_sf"/>
</dbReference>
<evidence type="ECO:0000256" key="10">
    <source>
        <dbReference type="ARBA" id="ARBA00022679"/>
    </source>
</evidence>
<dbReference type="InterPro" id="IPR040442">
    <property type="entry name" value="Pyrv_kinase-like_dom_sf"/>
</dbReference>
<dbReference type="InterPro" id="IPR008279">
    <property type="entry name" value="PEP-util_enz_mobile_dom"/>
</dbReference>
<evidence type="ECO:0000256" key="16">
    <source>
        <dbReference type="SAM" id="MobiDB-lite"/>
    </source>
</evidence>
<keyword evidence="14" id="KW-0460">Magnesium</keyword>
<comment type="catalytic activity">
    <reaction evidence="1">
        <text>L-histidyl-[protein] + phosphoenolpyruvate = N(pros)-phospho-L-histidyl-[protein] + pyruvate</text>
        <dbReference type="Rhea" id="RHEA:23880"/>
        <dbReference type="Rhea" id="RHEA-COMP:9745"/>
        <dbReference type="Rhea" id="RHEA-COMP:9746"/>
        <dbReference type="ChEBI" id="CHEBI:15361"/>
        <dbReference type="ChEBI" id="CHEBI:29979"/>
        <dbReference type="ChEBI" id="CHEBI:58702"/>
        <dbReference type="ChEBI" id="CHEBI:64837"/>
        <dbReference type="EC" id="2.7.3.9"/>
    </reaction>
</comment>
<dbReference type="InterPro" id="IPR001020">
    <property type="entry name" value="PTS_HPr_His_P_site"/>
</dbReference>
<gene>
    <name evidence="19" type="primary">ptsP</name>
    <name evidence="19" type="ORF">ASV53_05625</name>
</gene>
<comment type="function">
    <text evidence="4">Component of the dihydroxyacetone kinase complex, which is responsible for the phosphoenolpyruvate (PEP)-dependent phosphorylation of dihydroxyacetone. DhaM serves as the phosphoryl donor. Is phosphorylated by phosphoenolpyruvate in an EI- and HPr-dependent reaction, and a phosphorelay system on histidine residues finally leads to phosphoryl transfer to DhaL and dihydroxyacetone.</text>
</comment>
<organism evidence="19 20">
    <name type="scientific">Photobacterium sanguinicancri</name>
    <dbReference type="NCBI Taxonomy" id="875932"/>
    <lineage>
        <taxon>Bacteria</taxon>
        <taxon>Pseudomonadati</taxon>
        <taxon>Pseudomonadota</taxon>
        <taxon>Gammaproteobacteria</taxon>
        <taxon>Vibrionales</taxon>
        <taxon>Vibrionaceae</taxon>
        <taxon>Photobacterium</taxon>
    </lineage>
</organism>
<dbReference type="NCBIfam" id="TIGR01003">
    <property type="entry name" value="PTS_HPr_family"/>
    <property type="match status" value="1"/>
</dbReference>
<comment type="cofactor">
    <cofactor evidence="3">
        <name>Mg(2+)</name>
        <dbReference type="ChEBI" id="CHEBI:18420"/>
    </cofactor>
</comment>
<evidence type="ECO:0000259" key="18">
    <source>
        <dbReference type="PROSITE" id="PS51350"/>
    </source>
</evidence>
<evidence type="ECO:0000256" key="6">
    <source>
        <dbReference type="ARBA" id="ARBA00007837"/>
    </source>
</evidence>
<evidence type="ECO:0000256" key="7">
    <source>
        <dbReference type="ARBA" id="ARBA00022448"/>
    </source>
</evidence>
<keyword evidence="10" id="KW-0808">Transferase</keyword>
<feature type="region of interest" description="Disordered" evidence="16">
    <location>
        <begin position="137"/>
        <end position="164"/>
    </location>
</feature>
<keyword evidence="8" id="KW-0963">Cytoplasm</keyword>
<dbReference type="NCBIfam" id="TIGR02364">
    <property type="entry name" value="dha_pts"/>
    <property type="match status" value="1"/>
</dbReference>
<keyword evidence="20" id="KW-1185">Reference proteome</keyword>
<keyword evidence="12" id="KW-0479">Metal-binding</keyword>
<dbReference type="SUPFAM" id="SSF55594">
    <property type="entry name" value="HPr-like"/>
    <property type="match status" value="1"/>
</dbReference>
<dbReference type="InterPro" id="IPR035895">
    <property type="entry name" value="HPr-like_sf"/>
</dbReference>
<reference evidence="19 20" key="1">
    <citation type="journal article" date="2016" name="Antonie Van Leeuwenhoek">
        <title>Photobacterium sanguinicancri sp. nov. isolated from marine animals.</title>
        <authorList>
            <person name="Gomez-Gil B."/>
            <person name="Roque A."/>
            <person name="Rotllant G."/>
            <person name="Romalde J.L."/>
            <person name="Doce A."/>
            <person name="Eggermont M."/>
            <person name="Defoirdt T."/>
        </authorList>
    </citation>
    <scope>NUCLEOTIDE SEQUENCE [LARGE SCALE GENOMIC DNA]</scope>
    <source>
        <strain evidence="19 20">CAIM 1827</strain>
    </source>
</reference>
<dbReference type="PROSITE" id="PS51350">
    <property type="entry name" value="PTS_HPR_DOM"/>
    <property type="match status" value="1"/>
</dbReference>
<dbReference type="InterPro" id="IPR015813">
    <property type="entry name" value="Pyrv/PenolPyrv_kinase-like_dom"/>
</dbReference>
<dbReference type="PROSITE" id="PS00742">
    <property type="entry name" value="PEP_ENZYMES_2"/>
    <property type="match status" value="1"/>
</dbReference>
<evidence type="ECO:0000256" key="13">
    <source>
        <dbReference type="ARBA" id="ARBA00022777"/>
    </source>
</evidence>
<dbReference type="SUPFAM" id="SSF52009">
    <property type="entry name" value="Phosphohistidine domain"/>
    <property type="match status" value="1"/>
</dbReference>
<dbReference type="PANTHER" id="PTHR46244:SF6">
    <property type="entry name" value="PHOSPHOENOLPYRUVATE-PROTEIN PHOSPHOTRANSFERASE"/>
    <property type="match status" value="1"/>
</dbReference>
<dbReference type="InterPro" id="IPR023151">
    <property type="entry name" value="PEP_util_CS"/>
</dbReference>
<dbReference type="CDD" id="cd00367">
    <property type="entry name" value="PTS-HPr_like"/>
    <property type="match status" value="1"/>
</dbReference>
<keyword evidence="13" id="KW-0418">Kinase</keyword>
<comment type="caution">
    <text evidence="19">The sequence shown here is derived from an EMBL/GenBank/DDBJ whole genome shotgun (WGS) entry which is preliminary data.</text>
</comment>
<evidence type="ECO:0000256" key="1">
    <source>
        <dbReference type="ARBA" id="ARBA00000683"/>
    </source>
</evidence>
<dbReference type="PROSITE" id="PS00369">
    <property type="entry name" value="PTS_HPR_HIS"/>
    <property type="match status" value="1"/>
</dbReference>
<dbReference type="SUPFAM" id="SSF51621">
    <property type="entry name" value="Phosphoenolpyruvate/pyruvate domain"/>
    <property type="match status" value="1"/>
</dbReference>
<evidence type="ECO:0000256" key="5">
    <source>
        <dbReference type="ARBA" id="ARBA00004496"/>
    </source>
</evidence>
<comment type="subunit">
    <text evidence="15">Homodimer. The dihydroxyacetone kinase complex is composed of a homodimer of DhaM, a homodimer of DhaK and the subunit DhaL.</text>
</comment>
<comment type="subcellular location">
    <subcellularLocation>
        <location evidence="5">Cytoplasm</location>
    </subcellularLocation>
</comment>
<dbReference type="Gene3D" id="3.30.1340.10">
    <property type="entry name" value="HPr-like"/>
    <property type="match status" value="1"/>
</dbReference>